<dbReference type="CDD" id="cd00531">
    <property type="entry name" value="NTF2_like"/>
    <property type="match status" value="1"/>
</dbReference>
<sequence length="186" mass="20101">MQAQPLLISETRVRFGLAPGEILKLTSPKASNMSSTQLQDTADKLAVVETLYRFAAGIDLRDEVLLASAFTEDAISDFRPAAAKAGFEYPVLQGRQTIVAALSGSLAGIDTTHSVNNPRVSIAGDQAQVDALVEAQHVPQNDHSRHYLMKNRYDVKLVRAGDAWLIQSVTVDNVWRTGDLGVLSGV</sequence>
<dbReference type="EMBL" id="JACCAT010000001">
    <property type="protein sequence ID" value="NYH12277.1"/>
    <property type="molecule type" value="Genomic_DNA"/>
</dbReference>
<comment type="caution">
    <text evidence="2">The sequence shown here is derived from an EMBL/GenBank/DDBJ whole genome shotgun (WGS) entry which is preliminary data.</text>
</comment>
<feature type="domain" description="SnoaL-like" evidence="1">
    <location>
        <begin position="40"/>
        <end position="169"/>
    </location>
</feature>
<name>A0A7Z0AXH3_9PSED</name>
<dbReference type="InterPro" id="IPR037401">
    <property type="entry name" value="SnoaL-like"/>
</dbReference>
<dbReference type="AlphaFoldDB" id="A0A7Z0AXH3"/>
<dbReference type="Pfam" id="PF13577">
    <property type="entry name" value="SnoaL_4"/>
    <property type="match status" value="1"/>
</dbReference>
<reference evidence="2 3" key="1">
    <citation type="submission" date="2020-07" db="EMBL/GenBank/DDBJ databases">
        <title>Exploring microbial biodiversity for novel pathways involved in the catabolism of aromatic compounds derived from lignin.</title>
        <authorList>
            <person name="Elkins J."/>
        </authorList>
    </citation>
    <scope>NUCLEOTIDE SEQUENCE [LARGE SCALE GENOMIC DNA]</scope>
    <source>
        <strain evidence="2 3">VanB</strain>
    </source>
</reference>
<evidence type="ECO:0000259" key="1">
    <source>
        <dbReference type="Pfam" id="PF13577"/>
    </source>
</evidence>
<evidence type="ECO:0000313" key="2">
    <source>
        <dbReference type="EMBL" id="NYH12277.1"/>
    </source>
</evidence>
<protein>
    <submittedName>
        <fullName evidence="2">Septum formation inhibitor-activating ATPase MinD</fullName>
    </submittedName>
</protein>
<dbReference type="InterPro" id="IPR032710">
    <property type="entry name" value="NTF2-like_dom_sf"/>
</dbReference>
<organism evidence="2 3">
    <name type="scientific">Pseudomonas moraviensis</name>
    <dbReference type="NCBI Taxonomy" id="321662"/>
    <lineage>
        <taxon>Bacteria</taxon>
        <taxon>Pseudomonadati</taxon>
        <taxon>Pseudomonadota</taxon>
        <taxon>Gammaproteobacteria</taxon>
        <taxon>Pseudomonadales</taxon>
        <taxon>Pseudomonadaceae</taxon>
        <taxon>Pseudomonas</taxon>
    </lineage>
</organism>
<dbReference type="SUPFAM" id="SSF54427">
    <property type="entry name" value="NTF2-like"/>
    <property type="match status" value="1"/>
</dbReference>
<evidence type="ECO:0000313" key="3">
    <source>
        <dbReference type="Proteomes" id="UP000553035"/>
    </source>
</evidence>
<dbReference type="Gene3D" id="3.10.450.50">
    <property type="match status" value="1"/>
</dbReference>
<dbReference type="Proteomes" id="UP000553035">
    <property type="component" value="Unassembled WGS sequence"/>
</dbReference>
<accession>A0A7Z0AXH3</accession>
<gene>
    <name evidence="2" type="ORF">GGI52_005320</name>
</gene>
<proteinExistence type="predicted"/>